<evidence type="ECO:0000313" key="2">
    <source>
        <dbReference type="EMBL" id="MFC4060245.1"/>
    </source>
</evidence>
<organism evidence="2 3">
    <name type="scientific">Planomonospora corallina</name>
    <dbReference type="NCBI Taxonomy" id="1806052"/>
    <lineage>
        <taxon>Bacteria</taxon>
        <taxon>Bacillati</taxon>
        <taxon>Actinomycetota</taxon>
        <taxon>Actinomycetes</taxon>
        <taxon>Streptosporangiales</taxon>
        <taxon>Streptosporangiaceae</taxon>
        <taxon>Planomonospora</taxon>
    </lineage>
</organism>
<dbReference type="EMBL" id="JBHSBM010000018">
    <property type="protein sequence ID" value="MFC4060245.1"/>
    <property type="molecule type" value="Genomic_DNA"/>
</dbReference>
<keyword evidence="3" id="KW-1185">Reference proteome</keyword>
<sequence>MSGCCGPGPVITSLPPVPRVDVEGSLLCDVLADGTIAGQALVEAVYDTSSGLRVGTRPVDPVTGADYLVQGTLQPCPPPEQCSCETVLLCHTPPGTPIPGPTTSPLPLTATGQPTTHTISGAPRFGSEADATAIWAGQTVGVPGSAAGGSDAGAHTHYTVGLAPGTPDCGTLDPAGTVEITATVTYTNDGAGGAWDWYGRLSLWVEGDAAPVAADDFGQGSAAFFTAGETRTATITGIVSVAALQAGDVSVEFNLETGADPNDGTPEGSQPKTWTVTGATVTATAAVTGCTLGNELGNPTPFLRHICRTCAGNATVTDTELDGTTPRDTSTGTVGPCGQESTGRQVIERHGCDQTASGIVRYVELWSVDTGNPDDEPLLLGTWLDGDFTQPYEPVNPIDCPTEAACASPTTPVTSVGLCLADGTPIAVTVVRDCDGAITSEGWLNLTSGAWTAGAVPVGTVACGDSRSIQVSGTFCAVDDTTGDVSALVLVEYTYGDTGAIEDVRLVDAVTGTTYTPPAGVTVTTCPTGTEQPEQDAVVLCHTATDGTATQFVRDYRRDETGTITGHSDYLLDGTAYTPDPTGTVGVCQPGTCTDCETLLLCDVPTTAPVRITGTAASGTLSNGVSWTSTSPTNVTYAPQRNNADGSWWGMPSFPLAVTTPTKWTFDRPVFVEFSVYVAYHVSAPALSRAQLPAGLEPVSLPTGYAYDPATGVLTRTSDGDPADPCSYTTDPQVAGSARFRTTSAATTFTTAPAPNSRVARCGIFFTYWSGAVSVVPGGPFLRHICRSCDGTPTVTDTLLDGVSPYLPAGTVGQCQTGAASSTGSEACHNTTTVLLCAAPADDTTDVTPTITDSNVAAIGQTQFQNHPGPYTPLWTGGTLVYPAGPSPTQQHLAATGQFTADVAGCEDASGTLTVSVRVRNDGPDDGQAWDGALRLFRGTTQIAAHNALEWAPVGWQGTLTVSAPVTAAEVAAGDIRVSVQLETYHLGAKQWTADQFTASLTLEGCDLTTPVQILRNVVTDCETGEVVATYDTTLDGEPYDVGTGEVSQCQPVTQPQEPDCCPTSETVHLCHTVADGTVVTEFVRDYHRDATGIITGYSDYTLDGADFVADPAGTVGQCRPVDCTSTPLCVRPSGTVEFISNADNNTTGDVDPVWKWSLGSLAGPWYDMYQVGVFPGWTVTDPGTPGGTAHWVAQHPDRGVDNTGLPGEGPSMTAATPDWYARASFDLPPFADPATIQVASTVLNADQLAVEWRLNAGPWQSVNRDHNDAAYGFGPAAVPGAQAGTNTIYLHGRETVFGSGASGVMMHLVVTYDVDATAFEQWLRTTCSDGSITYLDGDGNPQAGVPADYTIVPCPGSTGGDGFDVETWPLCVLDSTGAVVQHVRAEQVYDTAGAATGAPRLVDAVTGDPATIPAGGSVTVCPSSTRAPVLTGARSTTGTAPVDLAAEFPGLQSVTLLVSSGSVLATLTDGTAVPIPAGANVTWSVTRDQDAALDAASFAGADAGTTFLLLWTYTA</sequence>
<proteinExistence type="predicted"/>
<accession>A0ABV8I8P1</accession>
<protein>
    <submittedName>
        <fullName evidence="2">Uncharacterized protein</fullName>
    </submittedName>
</protein>
<name>A0ABV8I8P1_9ACTN</name>
<evidence type="ECO:0000313" key="3">
    <source>
        <dbReference type="Proteomes" id="UP001595850"/>
    </source>
</evidence>
<feature type="compositionally biased region" description="Polar residues" evidence="1">
    <location>
        <begin position="326"/>
        <end position="341"/>
    </location>
</feature>
<dbReference type="Proteomes" id="UP001595850">
    <property type="component" value="Unassembled WGS sequence"/>
</dbReference>
<gene>
    <name evidence="2" type="ORF">ACFOWE_18225</name>
</gene>
<dbReference type="RefSeq" id="WP_377289313.1">
    <property type="nucleotide sequence ID" value="NZ_JBHSBM010000018.1"/>
</dbReference>
<comment type="caution">
    <text evidence="2">The sequence shown here is derived from an EMBL/GenBank/DDBJ whole genome shotgun (WGS) entry which is preliminary data.</text>
</comment>
<reference evidence="3" key="1">
    <citation type="journal article" date="2019" name="Int. J. Syst. Evol. Microbiol.">
        <title>The Global Catalogue of Microorganisms (GCM) 10K type strain sequencing project: providing services to taxonomists for standard genome sequencing and annotation.</title>
        <authorList>
            <consortium name="The Broad Institute Genomics Platform"/>
            <consortium name="The Broad Institute Genome Sequencing Center for Infectious Disease"/>
            <person name="Wu L."/>
            <person name="Ma J."/>
        </authorList>
    </citation>
    <scope>NUCLEOTIDE SEQUENCE [LARGE SCALE GENOMIC DNA]</scope>
    <source>
        <strain evidence="3">TBRC 4489</strain>
    </source>
</reference>
<evidence type="ECO:0000256" key="1">
    <source>
        <dbReference type="SAM" id="MobiDB-lite"/>
    </source>
</evidence>
<feature type="region of interest" description="Disordered" evidence="1">
    <location>
        <begin position="321"/>
        <end position="341"/>
    </location>
</feature>